<sequence>MSATAEMPYFVRPSQNLPAEEKERAYAQAYAAIAATLTGETNELVVMVTINSVLKTYLPYFYWTGFYLVSGPDRLSVGPYQGTLGCLHIEFGRGVCGTVAASGRAKIVADTHALEEGREHIACDPNSRSEIVLPVRRPDGSLLGVFDVDSTECDSFDAVDQRWLEKILSIFSDPVLPLRATWAAPAVSR</sequence>
<dbReference type="Proteomes" id="UP000226437">
    <property type="component" value="Unassembled WGS sequence"/>
</dbReference>
<dbReference type="Gene3D" id="3.30.450.40">
    <property type="match status" value="1"/>
</dbReference>
<proteinExistence type="predicted"/>
<dbReference type="InterPro" id="IPR003018">
    <property type="entry name" value="GAF"/>
</dbReference>
<evidence type="ECO:0000313" key="2">
    <source>
        <dbReference type="EMBL" id="PHK97861.1"/>
    </source>
</evidence>
<dbReference type="OrthoDB" id="9796252at2"/>
<dbReference type="Pfam" id="PF13185">
    <property type="entry name" value="GAF_2"/>
    <property type="match status" value="1"/>
</dbReference>
<dbReference type="EMBL" id="PDLO01000006">
    <property type="protein sequence ID" value="PHK97861.1"/>
    <property type="molecule type" value="Genomic_DNA"/>
</dbReference>
<name>A0A2G0CD07_9BACT</name>
<dbReference type="SUPFAM" id="SSF55781">
    <property type="entry name" value="GAF domain-like"/>
    <property type="match status" value="1"/>
</dbReference>
<evidence type="ECO:0000313" key="3">
    <source>
        <dbReference type="Proteomes" id="UP000226437"/>
    </source>
</evidence>
<accession>A0A2G0CD07</accession>
<dbReference type="InterPro" id="IPR029016">
    <property type="entry name" value="GAF-like_dom_sf"/>
</dbReference>
<keyword evidence="3" id="KW-1185">Reference proteome</keyword>
<dbReference type="RefSeq" id="WP_099107135.1">
    <property type="nucleotide sequence ID" value="NZ_JAATJF010000003.1"/>
</dbReference>
<protein>
    <submittedName>
        <fullName evidence="2">Diguanylate phosphodiesterase</fullName>
    </submittedName>
</protein>
<reference evidence="2 3" key="1">
    <citation type="submission" date="2017-10" db="EMBL/GenBank/DDBJ databases">
        <title>The draft genome sequence of Lewinella marina KCTC 32374.</title>
        <authorList>
            <person name="Wang K."/>
        </authorList>
    </citation>
    <scope>NUCLEOTIDE SEQUENCE [LARGE SCALE GENOMIC DNA]</scope>
    <source>
        <strain evidence="2 3">MKG-38</strain>
    </source>
</reference>
<comment type="caution">
    <text evidence="2">The sequence shown here is derived from an EMBL/GenBank/DDBJ whole genome shotgun (WGS) entry which is preliminary data.</text>
</comment>
<dbReference type="AlphaFoldDB" id="A0A2G0CD07"/>
<gene>
    <name evidence="2" type="ORF">CGL56_13690</name>
</gene>
<evidence type="ECO:0000259" key="1">
    <source>
        <dbReference type="Pfam" id="PF13185"/>
    </source>
</evidence>
<organism evidence="2 3">
    <name type="scientific">Neolewinella marina</name>
    <dbReference type="NCBI Taxonomy" id="438751"/>
    <lineage>
        <taxon>Bacteria</taxon>
        <taxon>Pseudomonadati</taxon>
        <taxon>Bacteroidota</taxon>
        <taxon>Saprospiria</taxon>
        <taxon>Saprospirales</taxon>
        <taxon>Lewinellaceae</taxon>
        <taxon>Neolewinella</taxon>
    </lineage>
</organism>
<feature type="domain" description="GAF" evidence="1">
    <location>
        <begin position="80"/>
        <end position="168"/>
    </location>
</feature>